<dbReference type="EMBL" id="SFCI01001089">
    <property type="protein sequence ID" value="TFY76803.1"/>
    <property type="molecule type" value="Genomic_DNA"/>
</dbReference>
<gene>
    <name evidence="2" type="ORF">EWM64_g7211</name>
</gene>
<evidence type="ECO:0000256" key="1">
    <source>
        <dbReference type="SAM" id="MobiDB-lite"/>
    </source>
</evidence>
<evidence type="ECO:0000313" key="2">
    <source>
        <dbReference type="EMBL" id="TFY76803.1"/>
    </source>
</evidence>
<name>A0A4Y9ZRY7_9AGAM</name>
<organism evidence="2 3">
    <name type="scientific">Hericium alpestre</name>
    <dbReference type="NCBI Taxonomy" id="135208"/>
    <lineage>
        <taxon>Eukaryota</taxon>
        <taxon>Fungi</taxon>
        <taxon>Dikarya</taxon>
        <taxon>Basidiomycota</taxon>
        <taxon>Agaricomycotina</taxon>
        <taxon>Agaricomycetes</taxon>
        <taxon>Russulales</taxon>
        <taxon>Hericiaceae</taxon>
        <taxon>Hericium</taxon>
    </lineage>
</organism>
<feature type="region of interest" description="Disordered" evidence="1">
    <location>
        <begin position="1"/>
        <end position="25"/>
    </location>
</feature>
<evidence type="ECO:0000313" key="3">
    <source>
        <dbReference type="Proteomes" id="UP000298061"/>
    </source>
</evidence>
<sequence length="77" mass="8576">MRDTGDLHAAEDTASEDSIVPGEDNEDYLPDAVLPNMTVDAILSSGMNWSKRRGVSLYLESQGKRVTRNYGEKMKEN</sequence>
<keyword evidence="3" id="KW-1185">Reference proteome</keyword>
<accession>A0A4Y9ZRY7</accession>
<protein>
    <submittedName>
        <fullName evidence="2">Uncharacterized protein</fullName>
    </submittedName>
</protein>
<feature type="compositionally biased region" description="Basic and acidic residues" evidence="1">
    <location>
        <begin position="1"/>
        <end position="11"/>
    </location>
</feature>
<reference evidence="2 3" key="1">
    <citation type="submission" date="2019-02" db="EMBL/GenBank/DDBJ databases">
        <title>Genome sequencing of the rare red list fungi Hericium alpestre (H. flagellum).</title>
        <authorList>
            <person name="Buettner E."/>
            <person name="Kellner H."/>
        </authorList>
    </citation>
    <scope>NUCLEOTIDE SEQUENCE [LARGE SCALE GENOMIC DNA]</scope>
    <source>
        <strain evidence="2 3">DSM 108284</strain>
    </source>
</reference>
<dbReference type="AlphaFoldDB" id="A0A4Y9ZRY7"/>
<dbReference type="Proteomes" id="UP000298061">
    <property type="component" value="Unassembled WGS sequence"/>
</dbReference>
<comment type="caution">
    <text evidence="2">The sequence shown here is derived from an EMBL/GenBank/DDBJ whole genome shotgun (WGS) entry which is preliminary data.</text>
</comment>
<proteinExistence type="predicted"/>